<keyword evidence="3" id="KW-1185">Reference proteome</keyword>
<dbReference type="SUPFAM" id="SSF51182">
    <property type="entry name" value="RmlC-like cupins"/>
    <property type="match status" value="1"/>
</dbReference>
<evidence type="ECO:0000313" key="3">
    <source>
        <dbReference type="Proteomes" id="UP001231915"/>
    </source>
</evidence>
<dbReference type="Pfam" id="PF07883">
    <property type="entry name" value="Cupin_2"/>
    <property type="match status" value="1"/>
</dbReference>
<reference evidence="2 3" key="1">
    <citation type="submission" date="2023-05" db="EMBL/GenBank/DDBJ databases">
        <title>Pseudoalteromonas ardens sp. nov., Pseudoalteromonas obscura sp. nov., and Pseudoalteromonas umbrosa sp. nov., isolated from the coral Montipora capitata.</title>
        <authorList>
            <person name="Thomas E.M."/>
            <person name="Smith E.M."/>
            <person name="Papke E."/>
            <person name="Shlafstein M.D."/>
            <person name="Oline D.K."/>
            <person name="Videau P."/>
            <person name="Saw J.H."/>
            <person name="Strangman W.K."/>
            <person name="Ushijima B."/>
        </authorList>
    </citation>
    <scope>NUCLEOTIDE SEQUENCE [LARGE SCALE GENOMIC DNA]</scope>
    <source>
        <strain evidence="2 3">P94</strain>
    </source>
</reference>
<dbReference type="CDD" id="cd02208">
    <property type="entry name" value="cupin_RmlC-like"/>
    <property type="match status" value="1"/>
</dbReference>
<comment type="caution">
    <text evidence="2">The sequence shown here is derived from an EMBL/GenBank/DDBJ whole genome shotgun (WGS) entry which is preliminary data.</text>
</comment>
<evidence type="ECO:0000259" key="1">
    <source>
        <dbReference type="Pfam" id="PF07883"/>
    </source>
</evidence>
<dbReference type="RefSeq" id="WP_284137271.1">
    <property type="nucleotide sequence ID" value="NZ_JASJUT010000003.1"/>
</dbReference>
<dbReference type="InterPro" id="IPR013096">
    <property type="entry name" value="Cupin_2"/>
</dbReference>
<feature type="domain" description="Cupin type-2" evidence="1">
    <location>
        <begin position="83"/>
        <end position="147"/>
    </location>
</feature>
<organism evidence="2 3">
    <name type="scientific">Pseudoalteromonas obscura</name>
    <dbReference type="NCBI Taxonomy" id="3048491"/>
    <lineage>
        <taxon>Bacteria</taxon>
        <taxon>Pseudomonadati</taxon>
        <taxon>Pseudomonadota</taxon>
        <taxon>Gammaproteobacteria</taxon>
        <taxon>Alteromonadales</taxon>
        <taxon>Pseudoalteromonadaceae</taxon>
        <taxon>Pseudoalteromonas</taxon>
    </lineage>
</organism>
<dbReference type="Gene3D" id="2.60.120.10">
    <property type="entry name" value="Jelly Rolls"/>
    <property type="match status" value="1"/>
</dbReference>
<protein>
    <submittedName>
        <fullName evidence="2">Cupin domain-containing protein</fullName>
    </submittedName>
</protein>
<dbReference type="Proteomes" id="UP001231915">
    <property type="component" value="Unassembled WGS sequence"/>
</dbReference>
<proteinExistence type="predicted"/>
<sequence length="236" mass="26668">MTDNLLSLFNNRQKLSKAQLDQFVLVQWQQGKHFDRLPSNALPDYKKFDAFPWEKIDCMLTKIVRKQEDGLSFGFDMFPPKSAAKGDMHVHPLSSRLITVLEGYGTAIVQTCKGKMAKKEVGPGDVILFPHATPHCFWGAEDAPMVVEVMLGPYVPFEHPLHTVCPKKAKVIAQDYPDLFRPCHVDELEQVANRVVALQAQGLVELSEHQVMEWGDEFIDALGGYETTERVCAIER</sequence>
<accession>A0ABT7EKT7</accession>
<dbReference type="EMBL" id="JASJUT010000003">
    <property type="protein sequence ID" value="MDK2595637.1"/>
    <property type="molecule type" value="Genomic_DNA"/>
</dbReference>
<dbReference type="InterPro" id="IPR011051">
    <property type="entry name" value="RmlC_Cupin_sf"/>
</dbReference>
<gene>
    <name evidence="2" type="ORF">QNM18_11315</name>
</gene>
<name>A0ABT7EKT7_9GAMM</name>
<evidence type="ECO:0000313" key="2">
    <source>
        <dbReference type="EMBL" id="MDK2595637.1"/>
    </source>
</evidence>
<dbReference type="InterPro" id="IPR014710">
    <property type="entry name" value="RmlC-like_jellyroll"/>
</dbReference>